<organism evidence="1 2">
    <name type="scientific">Pontibacter fetidus</name>
    <dbReference type="NCBI Taxonomy" id="2700082"/>
    <lineage>
        <taxon>Bacteria</taxon>
        <taxon>Pseudomonadati</taxon>
        <taxon>Bacteroidota</taxon>
        <taxon>Cytophagia</taxon>
        <taxon>Cytophagales</taxon>
        <taxon>Hymenobacteraceae</taxon>
        <taxon>Pontibacter</taxon>
    </lineage>
</organism>
<dbReference type="EMBL" id="JAAEAA010000008">
    <property type="protein sequence ID" value="NDK55812.1"/>
    <property type="molecule type" value="Genomic_DNA"/>
</dbReference>
<gene>
    <name evidence="1" type="ORF">GWO68_07785</name>
</gene>
<sequence length="137" mass="15819">MLLHKDGLIELNYDVKWDVLSVRWPDLNGITISELEFSFAKLIDTLRHYDIKNMLIDTTASKVSEITQEQHLSLLIRFVKLVMTTRLQKLARIETADAGRENVVDIAAEEAINRLGIQFDFRNFSDEVSALEWLKQA</sequence>
<keyword evidence="2" id="KW-1185">Reference proteome</keyword>
<protein>
    <recommendedName>
        <fullName evidence="3">STAS/SEC14 domain-containing protein</fullName>
    </recommendedName>
</protein>
<reference evidence="1 2" key="1">
    <citation type="submission" date="2020-01" db="EMBL/GenBank/DDBJ databases">
        <authorList>
            <person name="Kim M.K."/>
        </authorList>
    </citation>
    <scope>NUCLEOTIDE SEQUENCE [LARGE SCALE GENOMIC DNA]</scope>
    <source>
        <strain evidence="1 2">BT213</strain>
    </source>
</reference>
<proteinExistence type="predicted"/>
<dbReference type="RefSeq" id="WP_162345876.1">
    <property type="nucleotide sequence ID" value="NZ_JAAEAA010000008.1"/>
</dbReference>
<dbReference type="Proteomes" id="UP000478546">
    <property type="component" value="Unassembled WGS sequence"/>
</dbReference>
<evidence type="ECO:0000313" key="2">
    <source>
        <dbReference type="Proteomes" id="UP000478546"/>
    </source>
</evidence>
<name>A0A6B2H8Q8_9BACT</name>
<accession>A0A6B2H8Q8</accession>
<dbReference type="AlphaFoldDB" id="A0A6B2H8Q8"/>
<evidence type="ECO:0000313" key="1">
    <source>
        <dbReference type="EMBL" id="NDK55812.1"/>
    </source>
</evidence>
<comment type="caution">
    <text evidence="1">The sequence shown here is derived from an EMBL/GenBank/DDBJ whole genome shotgun (WGS) entry which is preliminary data.</text>
</comment>
<evidence type="ECO:0008006" key="3">
    <source>
        <dbReference type="Google" id="ProtNLM"/>
    </source>
</evidence>